<dbReference type="PROSITE" id="PS01108">
    <property type="entry name" value="RIBOSOMAL_L24"/>
    <property type="match status" value="1"/>
</dbReference>
<dbReference type="GO" id="GO:1990904">
    <property type="term" value="C:ribonucleoprotein complex"/>
    <property type="evidence" value="ECO:0007669"/>
    <property type="project" value="UniProtKB-KW"/>
</dbReference>
<protein>
    <recommendedName>
        <fullName evidence="6">KOW domain-containing protein</fullName>
    </recommendedName>
</protein>
<dbReference type="Proteomes" id="UP000698800">
    <property type="component" value="Unassembled WGS sequence"/>
</dbReference>
<evidence type="ECO:0000256" key="2">
    <source>
        <dbReference type="ARBA" id="ARBA00022980"/>
    </source>
</evidence>
<dbReference type="EMBL" id="JAGHQL010000236">
    <property type="protein sequence ID" value="KAH0536084.1"/>
    <property type="molecule type" value="Genomic_DNA"/>
</dbReference>
<dbReference type="GO" id="GO:0003735">
    <property type="term" value="F:structural constituent of ribosome"/>
    <property type="evidence" value="ECO:0007669"/>
    <property type="project" value="InterPro"/>
</dbReference>
<comment type="caution">
    <text evidence="4">The sequence shown here is derived from an EMBL/GenBank/DDBJ whole genome shotgun (WGS) entry which is preliminary data.</text>
</comment>
<gene>
    <name evidence="4" type="ORF">FGG08_007011</name>
</gene>
<dbReference type="InterPro" id="IPR008991">
    <property type="entry name" value="Translation_prot_SH3-like_sf"/>
</dbReference>
<keyword evidence="2" id="KW-0689">Ribosomal protein</keyword>
<dbReference type="Pfam" id="PF22682">
    <property type="entry name" value="Ribosomal_uL24m-like"/>
    <property type="match status" value="1"/>
</dbReference>
<sequence length="359" mass="41683">MQKVIRRTALAKAQHARKAQRRSERLAWEARKAKLGEDRERSRLVYKDIKQARITRREDWELGPLAPLRNVGSAKETYGAMEVKRIRPTEVLQDERIKFWNIVEDDRVVVLEGRDKGKIGAVKSLEKKSNTVTVEGLNMVDVQIPPFMLTNEPDKRPVRSVEMPLPLSSVRLVHALTDPDTGITRDVIVKKIVNSRIWFDKHNGVRRWTRLIPGLNVKIPWPKKEPREYKVYEIDTLRASMETRTWVPTLLTPPMPETVIDELRNKYSIFRSRHDEEYIARKVMEDEENERKKRSVEMMRTPLKEANKRARRERKKLGKGTLSREMLVRIGEVMARKRGLLAAAAAPPPPPPPPVTIIQ</sequence>
<dbReference type="InterPro" id="IPR041988">
    <property type="entry name" value="Ribosomal_uL24_KOW"/>
</dbReference>
<dbReference type="InterPro" id="IPR005825">
    <property type="entry name" value="Ribosomal_uL24_CS"/>
</dbReference>
<name>A0A9P8HV43_9PEZI</name>
<evidence type="ECO:0000313" key="5">
    <source>
        <dbReference type="Proteomes" id="UP000698800"/>
    </source>
</evidence>
<dbReference type="InterPro" id="IPR014722">
    <property type="entry name" value="Rib_uL2_dom2"/>
</dbReference>
<dbReference type="GO" id="GO:0005840">
    <property type="term" value="C:ribosome"/>
    <property type="evidence" value="ECO:0007669"/>
    <property type="project" value="UniProtKB-KW"/>
</dbReference>
<dbReference type="Gene3D" id="2.30.30.30">
    <property type="match status" value="1"/>
</dbReference>
<accession>A0A9P8HV43</accession>
<dbReference type="InterPro" id="IPR003256">
    <property type="entry name" value="Ribosomal_uL24"/>
</dbReference>
<reference evidence="4" key="1">
    <citation type="submission" date="2021-03" db="EMBL/GenBank/DDBJ databases">
        <title>Comparative genomics and phylogenomic investigation of the class Geoglossomycetes provide insights into ecological specialization and systematics.</title>
        <authorList>
            <person name="Melie T."/>
            <person name="Pirro S."/>
            <person name="Miller A.N."/>
            <person name="Quandt A."/>
        </authorList>
    </citation>
    <scope>NUCLEOTIDE SEQUENCE</scope>
    <source>
        <strain evidence="4">GBOQ0MN5Z8</strain>
    </source>
</reference>
<keyword evidence="3" id="KW-0687">Ribonucleoprotein</keyword>
<evidence type="ECO:0000313" key="4">
    <source>
        <dbReference type="EMBL" id="KAH0536084.1"/>
    </source>
</evidence>
<dbReference type="AlphaFoldDB" id="A0A9P8HV43"/>
<keyword evidence="5" id="KW-1185">Reference proteome</keyword>
<dbReference type="SUPFAM" id="SSF50104">
    <property type="entry name" value="Translation proteins SH3-like domain"/>
    <property type="match status" value="1"/>
</dbReference>
<dbReference type="GO" id="GO:0006412">
    <property type="term" value="P:translation"/>
    <property type="evidence" value="ECO:0007669"/>
    <property type="project" value="InterPro"/>
</dbReference>
<proteinExistence type="inferred from homology"/>
<dbReference type="PANTHER" id="PTHR12903">
    <property type="entry name" value="MITOCHONDRIAL RIBOSOMAL PROTEIN L24"/>
    <property type="match status" value="1"/>
</dbReference>
<comment type="similarity">
    <text evidence="1">Belongs to the universal ribosomal protein uL24 family.</text>
</comment>
<evidence type="ECO:0000256" key="1">
    <source>
        <dbReference type="ARBA" id="ARBA00010618"/>
    </source>
</evidence>
<organism evidence="4 5">
    <name type="scientific">Glutinoglossum americanum</name>
    <dbReference type="NCBI Taxonomy" id="1670608"/>
    <lineage>
        <taxon>Eukaryota</taxon>
        <taxon>Fungi</taxon>
        <taxon>Dikarya</taxon>
        <taxon>Ascomycota</taxon>
        <taxon>Pezizomycotina</taxon>
        <taxon>Geoglossomycetes</taxon>
        <taxon>Geoglossales</taxon>
        <taxon>Geoglossaceae</taxon>
        <taxon>Glutinoglossum</taxon>
    </lineage>
</organism>
<dbReference type="GO" id="GO:0003723">
    <property type="term" value="F:RNA binding"/>
    <property type="evidence" value="ECO:0007669"/>
    <property type="project" value="InterPro"/>
</dbReference>
<dbReference type="OrthoDB" id="359154at2759"/>
<dbReference type="HAMAP" id="MF_01326_B">
    <property type="entry name" value="Ribosomal_uL24_B"/>
    <property type="match status" value="1"/>
</dbReference>
<dbReference type="CDD" id="cd06089">
    <property type="entry name" value="KOW_RPL26"/>
    <property type="match status" value="1"/>
</dbReference>
<evidence type="ECO:0008006" key="6">
    <source>
        <dbReference type="Google" id="ProtNLM"/>
    </source>
</evidence>
<evidence type="ECO:0000256" key="3">
    <source>
        <dbReference type="ARBA" id="ARBA00023274"/>
    </source>
</evidence>